<accession>A0A6N1VG77</accession>
<organism evidence="1 2">
    <name type="scientific">Oricola thermophila</name>
    <dbReference type="NCBI Taxonomy" id="2742145"/>
    <lineage>
        <taxon>Bacteria</taxon>
        <taxon>Pseudomonadati</taxon>
        <taxon>Pseudomonadota</taxon>
        <taxon>Alphaproteobacteria</taxon>
        <taxon>Hyphomicrobiales</taxon>
        <taxon>Ahrensiaceae</taxon>
        <taxon>Oricola</taxon>
    </lineage>
</organism>
<keyword evidence="2" id="KW-1185">Reference proteome</keyword>
<evidence type="ECO:0000313" key="1">
    <source>
        <dbReference type="EMBL" id="QKV17977.1"/>
    </source>
</evidence>
<proteinExistence type="predicted"/>
<protein>
    <submittedName>
        <fullName evidence="1">DUF3572 domain-containing protein</fullName>
    </submittedName>
</protein>
<dbReference type="Proteomes" id="UP000509367">
    <property type="component" value="Chromosome"/>
</dbReference>
<dbReference type="AlphaFoldDB" id="A0A6N1VG77"/>
<reference evidence="1 2" key="1">
    <citation type="submission" date="2020-06" db="EMBL/GenBank/DDBJ databases">
        <title>Oricola thermophila sp. nov. isolated from a tidal sediments.</title>
        <authorList>
            <person name="Kwon K.K."/>
            <person name="Yang S.-H."/>
            <person name="Park M.-J."/>
        </authorList>
    </citation>
    <scope>NUCLEOTIDE SEQUENCE [LARGE SCALE GENOMIC DNA]</scope>
    <source>
        <strain evidence="1 2">MEBiC13590</strain>
    </source>
</reference>
<evidence type="ECO:0000313" key="2">
    <source>
        <dbReference type="Proteomes" id="UP000509367"/>
    </source>
</evidence>
<dbReference type="EMBL" id="CP054836">
    <property type="protein sequence ID" value="QKV17977.1"/>
    <property type="molecule type" value="Genomic_DNA"/>
</dbReference>
<sequence>MTDDTADTGAEAVAVSALAWIAGNEDMLTRFLALTGIEAGHIRRAAAEPGFLAGVLDFLLAHEPSLMAFCNETQTDPELVQRARETLMGNPGNEWLSA</sequence>
<dbReference type="KEGG" id="orm:HTY61_05630"/>
<dbReference type="RefSeq" id="WP_175275874.1">
    <property type="nucleotide sequence ID" value="NZ_CP054836.1"/>
</dbReference>
<name>A0A6N1VG77_9HYPH</name>
<dbReference type="InterPro" id="IPR021955">
    <property type="entry name" value="DUF3572"/>
</dbReference>
<dbReference type="Pfam" id="PF12096">
    <property type="entry name" value="DUF3572"/>
    <property type="match status" value="1"/>
</dbReference>
<gene>
    <name evidence="1" type="ORF">HTY61_05630</name>
</gene>